<proteinExistence type="predicted"/>
<dbReference type="Pfam" id="PF13560">
    <property type="entry name" value="HTH_31"/>
    <property type="match status" value="1"/>
</dbReference>
<dbReference type="Proteomes" id="UP001500618">
    <property type="component" value="Unassembled WGS sequence"/>
</dbReference>
<dbReference type="PROSITE" id="PS50943">
    <property type="entry name" value="HTH_CROC1"/>
    <property type="match status" value="1"/>
</dbReference>
<sequence>MTPEPSTWQATPVARSYVRARRLGIALREYRNAAGLTLEQVAEEVAVTKATVSRMETAKTISRPAIIRAMLQLYNVPRDEIERFAQLAKDVRSKDSWWRAYDLPGRVADLVALESDAISISVYETNVVPGLAQTEAYCRAVVTATTPVVMADAAVDEWVAFRMRRQLRILDDEDAPQVSIIIDDSVLDRFVGDSRIMAEQIEHLQMLGDRPNITVQVVPVAAGIHPGLPGSITLLEFDDLMPANVYIDTVPGDVLLDTPAAIQRTQQAFNALRARAATPEASRDLLTARRPKEDP</sequence>
<comment type="caution">
    <text evidence="3">The sequence shown here is derived from an EMBL/GenBank/DDBJ whole genome shotgun (WGS) entry which is preliminary data.</text>
</comment>
<evidence type="ECO:0000313" key="4">
    <source>
        <dbReference type="Proteomes" id="UP001500618"/>
    </source>
</evidence>
<dbReference type="InterPro" id="IPR010982">
    <property type="entry name" value="Lambda_DNA-bd_dom_sf"/>
</dbReference>
<evidence type="ECO:0000256" key="1">
    <source>
        <dbReference type="SAM" id="MobiDB-lite"/>
    </source>
</evidence>
<dbReference type="Pfam" id="PF19054">
    <property type="entry name" value="DUF5753"/>
    <property type="match status" value="1"/>
</dbReference>
<feature type="region of interest" description="Disordered" evidence="1">
    <location>
        <begin position="274"/>
        <end position="295"/>
    </location>
</feature>
<organism evidence="3 4">
    <name type="scientific">Fodinicola feengrottensis</name>
    <dbReference type="NCBI Taxonomy" id="435914"/>
    <lineage>
        <taxon>Bacteria</taxon>
        <taxon>Bacillati</taxon>
        <taxon>Actinomycetota</taxon>
        <taxon>Actinomycetes</taxon>
        <taxon>Mycobacteriales</taxon>
        <taxon>Fodinicola</taxon>
    </lineage>
</organism>
<keyword evidence="4" id="KW-1185">Reference proteome</keyword>
<dbReference type="Gene3D" id="1.10.260.40">
    <property type="entry name" value="lambda repressor-like DNA-binding domains"/>
    <property type="match status" value="1"/>
</dbReference>
<protein>
    <submittedName>
        <fullName evidence="3">Helix-turn-helix transcriptional regulator</fullName>
    </submittedName>
</protein>
<dbReference type="SUPFAM" id="SSF47413">
    <property type="entry name" value="lambda repressor-like DNA-binding domains"/>
    <property type="match status" value="1"/>
</dbReference>
<evidence type="ECO:0000259" key="2">
    <source>
        <dbReference type="PROSITE" id="PS50943"/>
    </source>
</evidence>
<evidence type="ECO:0000313" key="3">
    <source>
        <dbReference type="EMBL" id="GAA1723945.1"/>
    </source>
</evidence>
<dbReference type="InterPro" id="IPR043917">
    <property type="entry name" value="DUF5753"/>
</dbReference>
<dbReference type="SMART" id="SM00530">
    <property type="entry name" value="HTH_XRE"/>
    <property type="match status" value="1"/>
</dbReference>
<dbReference type="InterPro" id="IPR001387">
    <property type="entry name" value="Cro/C1-type_HTH"/>
</dbReference>
<dbReference type="CDD" id="cd00093">
    <property type="entry name" value="HTH_XRE"/>
    <property type="match status" value="1"/>
</dbReference>
<dbReference type="EMBL" id="BAAANY010000062">
    <property type="protein sequence ID" value="GAA1723945.1"/>
    <property type="molecule type" value="Genomic_DNA"/>
</dbReference>
<name>A0ABN2JEZ9_9ACTN</name>
<gene>
    <name evidence="3" type="ORF">GCM10009765_84710</name>
</gene>
<accession>A0ABN2JEZ9</accession>
<reference evidence="3 4" key="1">
    <citation type="journal article" date="2019" name="Int. J. Syst. Evol. Microbiol.">
        <title>The Global Catalogue of Microorganisms (GCM) 10K type strain sequencing project: providing services to taxonomists for standard genome sequencing and annotation.</title>
        <authorList>
            <consortium name="The Broad Institute Genomics Platform"/>
            <consortium name="The Broad Institute Genome Sequencing Center for Infectious Disease"/>
            <person name="Wu L."/>
            <person name="Ma J."/>
        </authorList>
    </citation>
    <scope>NUCLEOTIDE SEQUENCE [LARGE SCALE GENOMIC DNA]</scope>
    <source>
        <strain evidence="3 4">JCM 14718</strain>
    </source>
</reference>
<feature type="domain" description="HTH cro/C1-type" evidence="2">
    <location>
        <begin position="27"/>
        <end position="81"/>
    </location>
</feature>
<feature type="compositionally biased region" description="Basic and acidic residues" evidence="1">
    <location>
        <begin position="281"/>
        <end position="295"/>
    </location>
</feature>